<dbReference type="Pfam" id="PF00293">
    <property type="entry name" value="NUDIX"/>
    <property type="match status" value="1"/>
</dbReference>
<reference evidence="7" key="1">
    <citation type="journal article" date="2019" name="Int. J. Syst. Evol. Microbiol.">
        <title>The Global Catalogue of Microorganisms (GCM) 10K type strain sequencing project: providing services to taxonomists for standard genome sequencing and annotation.</title>
        <authorList>
            <consortium name="The Broad Institute Genomics Platform"/>
            <consortium name="The Broad Institute Genome Sequencing Center for Infectious Disease"/>
            <person name="Wu L."/>
            <person name="Ma J."/>
        </authorList>
    </citation>
    <scope>NUCLEOTIDE SEQUENCE [LARGE SCALE GENOMIC DNA]</scope>
    <source>
        <strain evidence="7">JCM 13250</strain>
    </source>
</reference>
<dbReference type="InterPro" id="IPR020084">
    <property type="entry name" value="NUDIX_hydrolase_CS"/>
</dbReference>
<dbReference type="Gene3D" id="3.90.79.10">
    <property type="entry name" value="Nucleoside Triphosphate Pyrophosphohydrolase"/>
    <property type="match status" value="1"/>
</dbReference>
<dbReference type="PROSITE" id="PS00893">
    <property type="entry name" value="NUDIX_BOX"/>
    <property type="match status" value="1"/>
</dbReference>
<dbReference type="InterPro" id="IPR015797">
    <property type="entry name" value="NUDIX_hydrolase-like_dom_sf"/>
</dbReference>
<comment type="cofactor">
    <cofactor evidence="1">
        <name>Mg(2+)</name>
        <dbReference type="ChEBI" id="CHEBI:18420"/>
    </cofactor>
</comment>
<comment type="caution">
    <text evidence="6">The sequence shown here is derived from an EMBL/GenBank/DDBJ whole genome shotgun (WGS) entry which is preliminary data.</text>
</comment>
<dbReference type="Proteomes" id="UP001500218">
    <property type="component" value="Unassembled WGS sequence"/>
</dbReference>
<comment type="similarity">
    <text evidence="2 4">Belongs to the Nudix hydrolase family.</text>
</comment>
<evidence type="ECO:0000256" key="3">
    <source>
        <dbReference type="ARBA" id="ARBA00022801"/>
    </source>
</evidence>
<organism evidence="6 7">
    <name type="scientific">Luedemannella flava</name>
    <dbReference type="NCBI Taxonomy" id="349316"/>
    <lineage>
        <taxon>Bacteria</taxon>
        <taxon>Bacillati</taxon>
        <taxon>Actinomycetota</taxon>
        <taxon>Actinomycetes</taxon>
        <taxon>Micromonosporales</taxon>
        <taxon>Micromonosporaceae</taxon>
        <taxon>Luedemannella</taxon>
    </lineage>
</organism>
<dbReference type="PANTHER" id="PTHR43046">
    <property type="entry name" value="GDP-MANNOSE MANNOSYL HYDROLASE"/>
    <property type="match status" value="1"/>
</dbReference>
<evidence type="ECO:0000259" key="5">
    <source>
        <dbReference type="PROSITE" id="PS51462"/>
    </source>
</evidence>
<evidence type="ECO:0000256" key="1">
    <source>
        <dbReference type="ARBA" id="ARBA00001946"/>
    </source>
</evidence>
<sequence length="193" mass="21192">MTTSPRWLRAAFYRAFYSMPARLRVRLVRLFSAKFIVGSVVIVKDSEAPEPGRLLLLRQPPGVGWSLPAGLMERGERPIEAAARELAEETGIVIDRDDLRPAVPNALVHTANGRWIDMVFEGRVPASSTPVSVDGAEVLEAAWHRLDQLPPLTRASARLLGYYGIGPLADYEEIRVPATGDAGDDGELPEPRL</sequence>
<keyword evidence="3 4" id="KW-0378">Hydrolase</keyword>
<dbReference type="PROSITE" id="PS51462">
    <property type="entry name" value="NUDIX"/>
    <property type="match status" value="1"/>
</dbReference>
<dbReference type="PANTHER" id="PTHR43046:SF16">
    <property type="entry name" value="ADP-RIBOSE PYROPHOSPHATASE YJHB-RELATED"/>
    <property type="match status" value="1"/>
</dbReference>
<name>A0ABP4Y4U3_9ACTN</name>
<dbReference type="EMBL" id="BAAALT010000057">
    <property type="protein sequence ID" value="GAA1800535.1"/>
    <property type="molecule type" value="Genomic_DNA"/>
</dbReference>
<keyword evidence="7" id="KW-1185">Reference proteome</keyword>
<accession>A0ABP4Y4U3</accession>
<evidence type="ECO:0000256" key="2">
    <source>
        <dbReference type="ARBA" id="ARBA00005582"/>
    </source>
</evidence>
<dbReference type="SUPFAM" id="SSF55811">
    <property type="entry name" value="Nudix"/>
    <property type="match status" value="1"/>
</dbReference>
<dbReference type="PRINTS" id="PR00502">
    <property type="entry name" value="NUDIXFAMILY"/>
</dbReference>
<dbReference type="InterPro" id="IPR020476">
    <property type="entry name" value="Nudix_hydrolase"/>
</dbReference>
<protein>
    <recommendedName>
        <fullName evidence="5">Nudix hydrolase domain-containing protein</fullName>
    </recommendedName>
</protein>
<evidence type="ECO:0000313" key="7">
    <source>
        <dbReference type="Proteomes" id="UP001500218"/>
    </source>
</evidence>
<dbReference type="InterPro" id="IPR000086">
    <property type="entry name" value="NUDIX_hydrolase_dom"/>
</dbReference>
<feature type="domain" description="Nudix hydrolase" evidence="5">
    <location>
        <begin position="33"/>
        <end position="166"/>
    </location>
</feature>
<evidence type="ECO:0000256" key="4">
    <source>
        <dbReference type="RuleBase" id="RU003476"/>
    </source>
</evidence>
<gene>
    <name evidence="6" type="ORF">GCM10009682_22670</name>
</gene>
<dbReference type="RefSeq" id="WP_344129200.1">
    <property type="nucleotide sequence ID" value="NZ_BAAALT010000057.1"/>
</dbReference>
<evidence type="ECO:0000313" key="6">
    <source>
        <dbReference type="EMBL" id="GAA1800535.1"/>
    </source>
</evidence>
<proteinExistence type="inferred from homology"/>